<evidence type="ECO:0000256" key="9">
    <source>
        <dbReference type="ARBA" id="ARBA00075265"/>
    </source>
</evidence>
<evidence type="ECO:0000256" key="10">
    <source>
        <dbReference type="ARBA" id="ARBA00076678"/>
    </source>
</evidence>
<accession>A0A7M7K452</accession>
<dbReference type="InterPro" id="IPR032847">
    <property type="entry name" value="PRPF17"/>
</dbReference>
<evidence type="ECO:0000256" key="2">
    <source>
        <dbReference type="ARBA" id="ARBA00022574"/>
    </source>
</evidence>
<evidence type="ECO:0000256" key="3">
    <source>
        <dbReference type="ARBA" id="ARBA00022664"/>
    </source>
</evidence>
<dbReference type="PANTHER" id="PTHR43979:SF1">
    <property type="entry name" value="PRE-MRNA-PROCESSING FACTOR 17"/>
    <property type="match status" value="1"/>
</dbReference>
<feature type="region of interest" description="Disordered" evidence="12">
    <location>
        <begin position="148"/>
        <end position="170"/>
    </location>
</feature>
<keyword evidence="14" id="KW-1185">Reference proteome</keyword>
<evidence type="ECO:0000313" key="14">
    <source>
        <dbReference type="Proteomes" id="UP000594260"/>
    </source>
</evidence>
<dbReference type="RefSeq" id="XP_022661363.1">
    <property type="nucleotide sequence ID" value="XM_022805628.1"/>
</dbReference>
<feature type="repeat" description="WD" evidence="11">
    <location>
        <begin position="400"/>
        <end position="432"/>
    </location>
</feature>
<dbReference type="PANTHER" id="PTHR43979">
    <property type="entry name" value="PRE-MRNA-PROCESSING FACTOR 17"/>
    <property type="match status" value="1"/>
</dbReference>
<dbReference type="FunFam" id="2.130.10.10:FF:000034">
    <property type="entry name" value="Pre-mRNA-processing factor 17, putative"/>
    <property type="match status" value="1"/>
</dbReference>
<keyword evidence="6" id="KW-0508">mRNA splicing</keyword>
<evidence type="ECO:0000256" key="4">
    <source>
        <dbReference type="ARBA" id="ARBA00022728"/>
    </source>
</evidence>
<evidence type="ECO:0000256" key="7">
    <source>
        <dbReference type="ARBA" id="ARBA00023242"/>
    </source>
</evidence>
<dbReference type="OMA" id="TLWHPHE"/>
<dbReference type="Pfam" id="PF00400">
    <property type="entry name" value="WD40"/>
    <property type="match status" value="6"/>
</dbReference>
<proteinExistence type="predicted"/>
<dbReference type="Gene3D" id="2.130.10.10">
    <property type="entry name" value="YVTN repeat-like/Quinoprotein amine dehydrogenase"/>
    <property type="match status" value="1"/>
</dbReference>
<keyword evidence="5" id="KW-0677">Repeat</keyword>
<feature type="compositionally biased region" description="Polar residues" evidence="12">
    <location>
        <begin position="150"/>
        <end position="164"/>
    </location>
</feature>
<comment type="subcellular location">
    <subcellularLocation>
        <location evidence="1">Nucleus</location>
    </subcellularLocation>
</comment>
<dbReference type="EnsemblMetazoa" id="XM_022805629">
    <property type="protein sequence ID" value="XP_022661364"/>
    <property type="gene ID" value="LOC111250411"/>
</dbReference>
<evidence type="ECO:0000313" key="13">
    <source>
        <dbReference type="EnsemblMetazoa" id="XP_022661362"/>
    </source>
</evidence>
<keyword evidence="7" id="KW-0539">Nucleus</keyword>
<dbReference type="SMART" id="SM00320">
    <property type="entry name" value="WD40"/>
    <property type="match status" value="7"/>
</dbReference>
<dbReference type="GO" id="GO:0003729">
    <property type="term" value="F:mRNA binding"/>
    <property type="evidence" value="ECO:0007669"/>
    <property type="project" value="TreeGrafter"/>
</dbReference>
<dbReference type="EnsemblMetazoa" id="XM_022805627">
    <property type="protein sequence ID" value="XP_022661362"/>
    <property type="gene ID" value="LOC111250411"/>
</dbReference>
<evidence type="ECO:0000256" key="8">
    <source>
        <dbReference type="ARBA" id="ARBA00068146"/>
    </source>
</evidence>
<evidence type="ECO:0000256" key="5">
    <source>
        <dbReference type="ARBA" id="ARBA00022737"/>
    </source>
</evidence>
<organism evidence="13 14">
    <name type="scientific">Varroa destructor</name>
    <name type="common">Honeybee mite</name>
    <dbReference type="NCBI Taxonomy" id="109461"/>
    <lineage>
        <taxon>Eukaryota</taxon>
        <taxon>Metazoa</taxon>
        <taxon>Ecdysozoa</taxon>
        <taxon>Arthropoda</taxon>
        <taxon>Chelicerata</taxon>
        <taxon>Arachnida</taxon>
        <taxon>Acari</taxon>
        <taxon>Parasitiformes</taxon>
        <taxon>Mesostigmata</taxon>
        <taxon>Gamasina</taxon>
        <taxon>Dermanyssoidea</taxon>
        <taxon>Varroidae</taxon>
        <taxon>Varroa</taxon>
    </lineage>
</organism>
<keyword evidence="3" id="KW-0507">mRNA processing</keyword>
<reference evidence="13" key="1">
    <citation type="submission" date="2021-01" db="UniProtKB">
        <authorList>
            <consortium name="EnsemblMetazoa"/>
        </authorList>
    </citation>
    <scope>IDENTIFICATION</scope>
</reference>
<dbReference type="KEGG" id="vde:111250411"/>
<dbReference type="InterPro" id="IPR001680">
    <property type="entry name" value="WD40_rpt"/>
</dbReference>
<dbReference type="GO" id="GO:0071013">
    <property type="term" value="C:catalytic step 2 spliceosome"/>
    <property type="evidence" value="ECO:0007669"/>
    <property type="project" value="InterPro"/>
</dbReference>
<dbReference type="GeneID" id="111250411"/>
<name>A0A7M7K452_VARDE</name>
<dbReference type="RefSeq" id="XP_022661362.1">
    <property type="nucleotide sequence ID" value="XM_022805627.1"/>
</dbReference>
<dbReference type="InterPro" id="IPR015943">
    <property type="entry name" value="WD40/YVTN_repeat-like_dom_sf"/>
</dbReference>
<sequence length="565" mass="63345">MSSSLVAYDVSSESDTDELQSPLNAKAMAVLTSQINASPAVHSKGLANYIVPVDPTSKQLMYNPRYEDLYATEIGPVNPFRTSGSLIKKNTLAGFAEPAHISDYHFEAERRAFHTLGYAHDPTEDANPNRLIGDGAAAQMRHEKDGIETRNISQHKASGSSAISKKQKRIRNDEAGDIEGFLGPWGGLVGEKRNVKPSPEEQEELNAILAKRQKHINKQKDEAAADEKTTLHIENPLDYQGRSFLVAPTHVDGVKLRPPEKCFLPKKLVHQWAGHSKGVACIKLFPDSGHLLLSAGMDSKVKLWRYYDDRALVRSYAGHKQAVRDIDFSFDGTSFLSTAYDRYVKLWDTETGQVRERFTCRKVAYCVKFKPDSQDLFLAGTSDKKIICWDVRSNSIVQEYDRHLGAVNTITFIEDGQKFVTTSDDKSVRVWEWDIPVDIKYIADPAMHSMPAVALSPNRKWLACQSMDNKIMIFSALNRLKMNRKKEFKGHMVAGYACGLNFSPDHAYLVSGDADGNMALFDWKSTRMLQKIKAHDSVCISTLWHPMDTSKVITAGWDGAIKLWD</sequence>
<dbReference type="PROSITE" id="PS50082">
    <property type="entry name" value="WD_REPEATS_2"/>
    <property type="match status" value="4"/>
</dbReference>
<dbReference type="OrthoDB" id="10257301at2759"/>
<keyword evidence="4" id="KW-0747">Spliceosome</keyword>
<dbReference type="PROSITE" id="PS50294">
    <property type="entry name" value="WD_REPEATS_REGION"/>
    <property type="match status" value="4"/>
</dbReference>
<evidence type="ECO:0000256" key="6">
    <source>
        <dbReference type="ARBA" id="ARBA00023187"/>
    </source>
</evidence>
<dbReference type="Proteomes" id="UP000594260">
    <property type="component" value="Unplaced"/>
</dbReference>
<dbReference type="SUPFAM" id="SSF50978">
    <property type="entry name" value="WD40 repeat-like"/>
    <property type="match status" value="1"/>
</dbReference>
<feature type="repeat" description="WD" evidence="11">
    <location>
        <begin position="272"/>
        <end position="314"/>
    </location>
</feature>
<evidence type="ECO:0000256" key="11">
    <source>
        <dbReference type="PROSITE-ProRule" id="PRU00221"/>
    </source>
</evidence>
<dbReference type="InterPro" id="IPR036322">
    <property type="entry name" value="WD40_repeat_dom_sf"/>
</dbReference>
<feature type="repeat" description="WD" evidence="11">
    <location>
        <begin position="532"/>
        <end position="565"/>
    </location>
</feature>
<evidence type="ECO:0000256" key="1">
    <source>
        <dbReference type="ARBA" id="ARBA00004123"/>
    </source>
</evidence>
<evidence type="ECO:0000256" key="12">
    <source>
        <dbReference type="SAM" id="MobiDB-lite"/>
    </source>
</evidence>
<keyword evidence="2 11" id="KW-0853">WD repeat</keyword>
<dbReference type="EnsemblMetazoa" id="XM_022805628">
    <property type="protein sequence ID" value="XP_022661363"/>
    <property type="gene ID" value="LOC111250411"/>
</dbReference>
<protein>
    <recommendedName>
        <fullName evidence="8">Pre-mRNA-processing factor 17</fullName>
    </recommendedName>
    <alternativeName>
        <fullName evidence="10">Cell division cycle 40 homolog</fullName>
    </alternativeName>
    <alternativeName>
        <fullName evidence="9">PRP17 homolog</fullName>
    </alternativeName>
</protein>
<dbReference type="FunCoup" id="A0A7M7K452">
    <property type="interactions" value="1617"/>
</dbReference>
<feature type="repeat" description="WD" evidence="11">
    <location>
        <begin position="316"/>
        <end position="357"/>
    </location>
</feature>
<dbReference type="RefSeq" id="XP_022661364.1">
    <property type="nucleotide sequence ID" value="XM_022805629.1"/>
</dbReference>
<dbReference type="GO" id="GO:0000398">
    <property type="term" value="P:mRNA splicing, via spliceosome"/>
    <property type="evidence" value="ECO:0007669"/>
    <property type="project" value="InterPro"/>
</dbReference>
<dbReference type="CDD" id="cd00200">
    <property type="entry name" value="WD40"/>
    <property type="match status" value="1"/>
</dbReference>
<dbReference type="AlphaFoldDB" id="A0A7M7K452"/>
<dbReference type="InParanoid" id="A0A7M7K452"/>